<protein>
    <recommendedName>
        <fullName evidence="4">Zinc-ribbon domain-containing protein</fullName>
    </recommendedName>
</protein>
<dbReference type="AlphaFoldDB" id="A0A518K8Q8"/>
<feature type="transmembrane region" description="Helical" evidence="1">
    <location>
        <begin position="77"/>
        <end position="94"/>
    </location>
</feature>
<sequence>MKRDWVATRERTMSYDDDWSDDLDELDDDDDCFECPECGAEVHAETESCPACGYWITDAEREAGWQAGSASDRIRTIGWWMIAVAAIGVLLLWWA</sequence>
<name>A0A518K8Q8_9BACT</name>
<evidence type="ECO:0000313" key="2">
    <source>
        <dbReference type="EMBL" id="QDV74176.1"/>
    </source>
</evidence>
<proteinExistence type="predicted"/>
<keyword evidence="1" id="KW-0812">Transmembrane</keyword>
<dbReference type="EMBL" id="CP036349">
    <property type="protein sequence ID" value="QDV74176.1"/>
    <property type="molecule type" value="Genomic_DNA"/>
</dbReference>
<evidence type="ECO:0008006" key="4">
    <source>
        <dbReference type="Google" id="ProtNLM"/>
    </source>
</evidence>
<reference evidence="2 3" key="1">
    <citation type="submission" date="2019-02" db="EMBL/GenBank/DDBJ databases">
        <title>Deep-cultivation of Planctomycetes and their phenomic and genomic characterization uncovers novel biology.</title>
        <authorList>
            <person name="Wiegand S."/>
            <person name="Jogler M."/>
            <person name="Boedeker C."/>
            <person name="Pinto D."/>
            <person name="Vollmers J."/>
            <person name="Rivas-Marin E."/>
            <person name="Kohn T."/>
            <person name="Peeters S.H."/>
            <person name="Heuer A."/>
            <person name="Rast P."/>
            <person name="Oberbeckmann S."/>
            <person name="Bunk B."/>
            <person name="Jeske O."/>
            <person name="Meyerdierks A."/>
            <person name="Storesund J.E."/>
            <person name="Kallscheuer N."/>
            <person name="Luecker S."/>
            <person name="Lage O.M."/>
            <person name="Pohl T."/>
            <person name="Merkel B.J."/>
            <person name="Hornburger P."/>
            <person name="Mueller R.-W."/>
            <person name="Bruemmer F."/>
            <person name="Labrenz M."/>
            <person name="Spormann A.M."/>
            <person name="Op den Camp H."/>
            <person name="Overmann J."/>
            <person name="Amann R."/>
            <person name="Jetten M.S.M."/>
            <person name="Mascher T."/>
            <person name="Medema M.H."/>
            <person name="Devos D.P."/>
            <person name="Kaster A.-K."/>
            <person name="Ovreas L."/>
            <person name="Rohde M."/>
            <person name="Galperin M.Y."/>
            <person name="Jogler C."/>
        </authorList>
    </citation>
    <scope>NUCLEOTIDE SEQUENCE [LARGE SCALE GENOMIC DNA]</scope>
    <source>
        <strain evidence="2 3">Spa11</strain>
    </source>
</reference>
<evidence type="ECO:0000256" key="1">
    <source>
        <dbReference type="SAM" id="Phobius"/>
    </source>
</evidence>
<gene>
    <name evidence="2" type="ORF">Spa11_23760</name>
</gene>
<keyword evidence="1" id="KW-0472">Membrane</keyword>
<dbReference type="KEGG" id="bmei:Spa11_23760"/>
<keyword evidence="3" id="KW-1185">Reference proteome</keyword>
<accession>A0A518K8Q8</accession>
<organism evidence="2 3">
    <name type="scientific">Botrimarina mediterranea</name>
    <dbReference type="NCBI Taxonomy" id="2528022"/>
    <lineage>
        <taxon>Bacteria</taxon>
        <taxon>Pseudomonadati</taxon>
        <taxon>Planctomycetota</taxon>
        <taxon>Planctomycetia</taxon>
        <taxon>Pirellulales</taxon>
        <taxon>Lacipirellulaceae</taxon>
        <taxon>Botrimarina</taxon>
    </lineage>
</organism>
<keyword evidence="1" id="KW-1133">Transmembrane helix</keyword>
<evidence type="ECO:0000313" key="3">
    <source>
        <dbReference type="Proteomes" id="UP000316426"/>
    </source>
</evidence>
<dbReference type="Proteomes" id="UP000316426">
    <property type="component" value="Chromosome"/>
</dbReference>